<reference evidence="2 3" key="1">
    <citation type="journal article" date="2019" name="Int. J. Syst. Evol. Microbiol.">
        <title>The Global Catalogue of Microorganisms (GCM) 10K type strain sequencing project: providing services to taxonomists for standard genome sequencing and annotation.</title>
        <authorList>
            <consortium name="The Broad Institute Genomics Platform"/>
            <consortium name="The Broad Institute Genome Sequencing Center for Infectious Disease"/>
            <person name="Wu L."/>
            <person name="Ma J."/>
        </authorList>
    </citation>
    <scope>NUCLEOTIDE SEQUENCE [LARGE SCALE GENOMIC DNA]</scope>
    <source>
        <strain evidence="2 3">JCM 6242</strain>
    </source>
</reference>
<keyword evidence="3" id="KW-1185">Reference proteome</keyword>
<comment type="caution">
    <text evidence="2">The sequence shown here is derived from an EMBL/GenBank/DDBJ whole genome shotgun (WGS) entry which is preliminary data.</text>
</comment>
<evidence type="ECO:0000313" key="2">
    <source>
        <dbReference type="EMBL" id="GAA2883002.1"/>
    </source>
</evidence>
<feature type="region of interest" description="Disordered" evidence="1">
    <location>
        <begin position="12"/>
        <end position="50"/>
    </location>
</feature>
<protein>
    <submittedName>
        <fullName evidence="2">Uncharacterized protein</fullName>
    </submittedName>
</protein>
<sequence>MLLAVSALAGCTPSGTTQSAEARTEATGTAAEPSKAAVTPSPAKSSQASVFGPPFPKKIEILDLVSSGTPEYTIPNGPHHTFLGEQSGASYRNQKALHTLNALGGQARVSDAKAAVTWLTKQPGSEDWKWTDIDPGPLGGAAACITRDGGTWCYWADADTVGLLTSASISTEGMKESFVTIRNALEKKQ</sequence>
<dbReference type="EMBL" id="BAAAVI010000034">
    <property type="protein sequence ID" value="GAA2883002.1"/>
    <property type="molecule type" value="Genomic_DNA"/>
</dbReference>
<proteinExistence type="predicted"/>
<name>A0ABN3W1K4_9ACTN</name>
<accession>A0ABN3W1K4</accession>
<organism evidence="2 3">
    <name type="scientific">Streptosporangium fragile</name>
    <dbReference type="NCBI Taxonomy" id="46186"/>
    <lineage>
        <taxon>Bacteria</taxon>
        <taxon>Bacillati</taxon>
        <taxon>Actinomycetota</taxon>
        <taxon>Actinomycetes</taxon>
        <taxon>Streptosporangiales</taxon>
        <taxon>Streptosporangiaceae</taxon>
        <taxon>Streptosporangium</taxon>
    </lineage>
</organism>
<dbReference type="Proteomes" id="UP001500831">
    <property type="component" value="Unassembled WGS sequence"/>
</dbReference>
<evidence type="ECO:0000313" key="3">
    <source>
        <dbReference type="Proteomes" id="UP001500831"/>
    </source>
</evidence>
<evidence type="ECO:0000256" key="1">
    <source>
        <dbReference type="SAM" id="MobiDB-lite"/>
    </source>
</evidence>
<gene>
    <name evidence="2" type="ORF">GCM10010517_46190</name>
</gene>